<dbReference type="AlphaFoldDB" id="A0A9W6T6J8"/>
<evidence type="ECO:0000256" key="1">
    <source>
        <dbReference type="ARBA" id="ARBA00004606"/>
    </source>
</evidence>
<keyword evidence="8" id="KW-0472">Membrane</keyword>
<dbReference type="GO" id="GO:0000030">
    <property type="term" value="F:mannosyltransferase activity"/>
    <property type="evidence" value="ECO:0007669"/>
    <property type="project" value="InterPro"/>
</dbReference>
<organism evidence="11 12">
    <name type="scientific">Candida boidinii</name>
    <name type="common">Yeast</name>
    <dbReference type="NCBI Taxonomy" id="5477"/>
    <lineage>
        <taxon>Eukaryota</taxon>
        <taxon>Fungi</taxon>
        <taxon>Dikarya</taxon>
        <taxon>Ascomycota</taxon>
        <taxon>Saccharomycotina</taxon>
        <taxon>Pichiomycetes</taxon>
        <taxon>Pichiales</taxon>
        <taxon>Pichiaceae</taxon>
        <taxon>Ogataea</taxon>
        <taxon>Ogataea/Candida clade</taxon>
    </lineage>
</organism>
<dbReference type="InterPro" id="IPR021988">
    <property type="entry name" value="BMT1"/>
</dbReference>
<comment type="caution">
    <text evidence="11">The sequence shown here is derived from an EMBL/GenBank/DDBJ whole genome shotgun (WGS) entry which is preliminary data.</text>
</comment>
<sequence>MGFINIKNEKCSQLQHELCDNSKSELTEYSRPHLILLIKDSKNDFKIGFISDAIEFNNELLRLDGKKQEICNNDLNYNSISISNIEYWDLLYMTRPEDNPDQKVNFQDLMIVDVNVNKYSNYRVTIDGIMNYILENASFGKKHESNNDELISSIELLKCLNDYIVNEKSNDENCFAL</sequence>
<evidence type="ECO:0000256" key="8">
    <source>
        <dbReference type="ARBA" id="ARBA00023136"/>
    </source>
</evidence>
<evidence type="ECO:0000256" key="2">
    <source>
        <dbReference type="ARBA" id="ARBA00009486"/>
    </source>
</evidence>
<gene>
    <name evidence="11" type="ORF">Cboi02_000651500</name>
</gene>
<evidence type="ECO:0000313" key="11">
    <source>
        <dbReference type="EMBL" id="GME81051.1"/>
    </source>
</evidence>
<keyword evidence="5" id="KW-0812">Transmembrane</keyword>
<keyword evidence="6" id="KW-0735">Signal-anchor</keyword>
<dbReference type="Pfam" id="PF12141">
    <property type="entry name" value="BMT"/>
    <property type="match status" value="1"/>
</dbReference>
<reference evidence="11" key="1">
    <citation type="submission" date="2023-04" db="EMBL/GenBank/DDBJ databases">
        <title>Candida boidinii NBRC 10035.</title>
        <authorList>
            <person name="Ichikawa N."/>
            <person name="Sato H."/>
            <person name="Tonouchi N."/>
        </authorList>
    </citation>
    <scope>NUCLEOTIDE SEQUENCE</scope>
    <source>
        <strain evidence="11">NBRC 10035</strain>
    </source>
</reference>
<comment type="subcellular location">
    <subcellularLocation>
        <location evidence="1">Membrane</location>
        <topology evidence="1">Single-pass type II membrane protein</topology>
    </subcellularLocation>
</comment>
<protein>
    <submittedName>
        <fullName evidence="11">Unnamed protein product</fullName>
    </submittedName>
</protein>
<keyword evidence="12" id="KW-1185">Reference proteome</keyword>
<evidence type="ECO:0000256" key="9">
    <source>
        <dbReference type="ARBA" id="ARBA00023180"/>
    </source>
</evidence>
<accession>A0A9W6T6J8</accession>
<dbReference type="GO" id="GO:0016020">
    <property type="term" value="C:membrane"/>
    <property type="evidence" value="ECO:0007669"/>
    <property type="project" value="UniProtKB-SubCell"/>
</dbReference>
<dbReference type="Proteomes" id="UP001165120">
    <property type="component" value="Unassembled WGS sequence"/>
</dbReference>
<keyword evidence="9" id="KW-0325">Glycoprotein</keyword>
<evidence type="ECO:0000313" key="12">
    <source>
        <dbReference type="Proteomes" id="UP001165120"/>
    </source>
</evidence>
<proteinExistence type="inferred from homology"/>
<dbReference type="EMBL" id="BSXN01004330">
    <property type="protein sequence ID" value="GME81051.1"/>
    <property type="molecule type" value="Genomic_DNA"/>
</dbReference>
<keyword evidence="3" id="KW-0328">Glycosyltransferase</keyword>
<evidence type="ECO:0000256" key="7">
    <source>
        <dbReference type="ARBA" id="ARBA00022989"/>
    </source>
</evidence>
<name>A0A9W6T6J8_CANBO</name>
<keyword evidence="10" id="KW-0961">Cell wall biogenesis/degradation</keyword>
<keyword evidence="4" id="KW-0808">Transferase</keyword>
<evidence type="ECO:0000256" key="5">
    <source>
        <dbReference type="ARBA" id="ARBA00022692"/>
    </source>
</evidence>
<comment type="similarity">
    <text evidence="2">Belongs to the BMT family.</text>
</comment>
<evidence type="ECO:0000256" key="6">
    <source>
        <dbReference type="ARBA" id="ARBA00022968"/>
    </source>
</evidence>
<evidence type="ECO:0000256" key="4">
    <source>
        <dbReference type="ARBA" id="ARBA00022679"/>
    </source>
</evidence>
<evidence type="ECO:0000256" key="3">
    <source>
        <dbReference type="ARBA" id="ARBA00022676"/>
    </source>
</evidence>
<keyword evidence="7" id="KW-1133">Transmembrane helix</keyword>
<dbReference type="GO" id="GO:0071555">
    <property type="term" value="P:cell wall organization"/>
    <property type="evidence" value="ECO:0007669"/>
    <property type="project" value="UniProtKB-KW"/>
</dbReference>
<evidence type="ECO:0000256" key="10">
    <source>
        <dbReference type="ARBA" id="ARBA00023316"/>
    </source>
</evidence>